<dbReference type="PANTHER" id="PTHR10491">
    <property type="entry name" value="DTDP-4-DEHYDRORHAMNOSE REDUCTASE"/>
    <property type="match status" value="1"/>
</dbReference>
<evidence type="ECO:0000256" key="3">
    <source>
        <dbReference type="ARBA" id="ARBA00012929"/>
    </source>
</evidence>
<proteinExistence type="inferred from homology"/>
<sequence length="332" mass="36043">MISDIENKGVSVETSKTLHKIPIKAPSTVKVMLTGAAGAVGVSIVKQLAGKVDLYAYTHKQLDITQLAKVYEIIDEVKPDIIINAAGYTAVDNAQNDEAQANLVNHDGAQYLALAAEKINAVLFHLSTDYVFSGESDAAYTEQDLPHPINVYGQSKLAGELAIQQSCTKHIIIRTAWVFAEHGQNFVRTILTLAKNHSQLDIVDDQIGGPTYAGDIAKVIEVLINKLSGDDVSSVHYGIYHYCGLPYVSWKGFADAIIMAAKQGDIIDTLPKVNGILSEAYPRAAKRPKNSRLDCRKIAQVFDVLPSDWQAALSVVVSSTDFSLEPLTKPKP</sequence>
<dbReference type="EC" id="1.1.1.133" evidence="3 6"/>
<dbReference type="GO" id="GO:0008831">
    <property type="term" value="F:dTDP-4-dehydrorhamnose reductase activity"/>
    <property type="evidence" value="ECO:0007669"/>
    <property type="project" value="UniProtKB-EC"/>
</dbReference>
<protein>
    <recommendedName>
        <fullName evidence="4 6">dTDP-4-dehydrorhamnose reductase</fullName>
        <ecNumber evidence="3 6">1.1.1.133</ecNumber>
    </recommendedName>
</protein>
<dbReference type="EMBL" id="JAMTCD010000007">
    <property type="protein sequence ID" value="MCT7941723.1"/>
    <property type="molecule type" value="Genomic_DNA"/>
</dbReference>
<dbReference type="SUPFAM" id="SSF51735">
    <property type="entry name" value="NAD(P)-binding Rossmann-fold domains"/>
    <property type="match status" value="1"/>
</dbReference>
<evidence type="ECO:0000256" key="2">
    <source>
        <dbReference type="ARBA" id="ARBA00010944"/>
    </source>
</evidence>
<evidence type="ECO:0000313" key="9">
    <source>
        <dbReference type="Proteomes" id="UP001155546"/>
    </source>
</evidence>
<dbReference type="AlphaFoldDB" id="A0A9X2WM03"/>
<dbReference type="InterPro" id="IPR005913">
    <property type="entry name" value="dTDP_dehydrorham_reduct"/>
</dbReference>
<feature type="domain" description="RmlD-like substrate binding" evidence="7">
    <location>
        <begin position="30"/>
        <end position="318"/>
    </location>
</feature>
<accession>A0A9X2WM03</accession>
<comment type="catalytic activity">
    <reaction evidence="5 6">
        <text>dTDP-beta-L-rhamnose + NADP(+) = dTDP-4-dehydro-beta-L-rhamnose + NADPH + H(+)</text>
        <dbReference type="Rhea" id="RHEA:21796"/>
        <dbReference type="ChEBI" id="CHEBI:15378"/>
        <dbReference type="ChEBI" id="CHEBI:57510"/>
        <dbReference type="ChEBI" id="CHEBI:57783"/>
        <dbReference type="ChEBI" id="CHEBI:58349"/>
        <dbReference type="ChEBI" id="CHEBI:62830"/>
        <dbReference type="EC" id="1.1.1.133"/>
    </reaction>
</comment>
<dbReference type="Gene3D" id="3.90.25.10">
    <property type="entry name" value="UDP-galactose 4-epimerase, domain 1"/>
    <property type="match status" value="1"/>
</dbReference>
<reference evidence="8" key="1">
    <citation type="journal article" date="2023" name="Int. J. Syst. Evol. Microbiol.">
        <title>&lt;i&gt;Shewanella septentrionalis&lt;/i&gt; sp. nov. and &lt;i&gt;Shewanella holmiensis&lt;/i&gt; sp. nov., isolated from Baltic Sea water and sediments.</title>
        <authorList>
            <person name="Martin-Rodriguez A.J."/>
            <person name="Thorell K."/>
            <person name="Joffre E."/>
            <person name="Jensie-Markopoulos S."/>
            <person name="Moore E.R.B."/>
            <person name="Sjoling A."/>
        </authorList>
    </citation>
    <scope>NUCLEOTIDE SEQUENCE</scope>
    <source>
        <strain evidence="8">SP1S2-7</strain>
    </source>
</reference>
<keyword evidence="6" id="KW-0521">NADP</keyword>
<dbReference type="InterPro" id="IPR029903">
    <property type="entry name" value="RmlD-like-bd"/>
</dbReference>
<dbReference type="CDD" id="cd05254">
    <property type="entry name" value="dTDP_HR_like_SDR_e"/>
    <property type="match status" value="1"/>
</dbReference>
<evidence type="ECO:0000256" key="4">
    <source>
        <dbReference type="ARBA" id="ARBA00017099"/>
    </source>
</evidence>
<evidence type="ECO:0000256" key="6">
    <source>
        <dbReference type="RuleBase" id="RU364082"/>
    </source>
</evidence>
<comment type="cofactor">
    <cofactor evidence="6">
        <name>Mg(2+)</name>
        <dbReference type="ChEBI" id="CHEBI:18420"/>
    </cofactor>
    <text evidence="6">Binds 1 Mg(2+) ion per monomer.</text>
</comment>
<comment type="pathway">
    <text evidence="1 6">Carbohydrate biosynthesis; dTDP-L-rhamnose biosynthesis.</text>
</comment>
<comment type="function">
    <text evidence="6">Catalyzes the reduction of dTDP-6-deoxy-L-lyxo-4-hexulose to yield dTDP-L-rhamnose.</text>
</comment>
<evidence type="ECO:0000259" key="7">
    <source>
        <dbReference type="Pfam" id="PF04321"/>
    </source>
</evidence>
<dbReference type="InterPro" id="IPR036291">
    <property type="entry name" value="NAD(P)-bd_dom_sf"/>
</dbReference>
<dbReference type="NCBIfam" id="TIGR01214">
    <property type="entry name" value="rmlD"/>
    <property type="match status" value="1"/>
</dbReference>
<dbReference type="PANTHER" id="PTHR10491:SF4">
    <property type="entry name" value="METHIONINE ADENOSYLTRANSFERASE 2 SUBUNIT BETA"/>
    <property type="match status" value="1"/>
</dbReference>
<dbReference type="Gene3D" id="3.40.50.720">
    <property type="entry name" value="NAD(P)-binding Rossmann-like Domain"/>
    <property type="match status" value="1"/>
</dbReference>
<gene>
    <name evidence="8" type="primary">rfbD</name>
    <name evidence="8" type="ORF">NE535_07925</name>
</gene>
<name>A0A9X2WM03_9GAMM</name>
<comment type="caution">
    <text evidence="8">The sequence shown here is derived from an EMBL/GenBank/DDBJ whole genome shotgun (WGS) entry which is preliminary data.</text>
</comment>
<organism evidence="8 9">
    <name type="scientific">Shewanella holmiensis</name>
    <dbReference type="NCBI Taxonomy" id="2952222"/>
    <lineage>
        <taxon>Bacteria</taxon>
        <taxon>Pseudomonadati</taxon>
        <taxon>Pseudomonadota</taxon>
        <taxon>Gammaproteobacteria</taxon>
        <taxon>Alteromonadales</taxon>
        <taxon>Shewanellaceae</taxon>
        <taxon>Shewanella</taxon>
    </lineage>
</organism>
<evidence type="ECO:0000313" key="8">
    <source>
        <dbReference type="EMBL" id="MCT7941723.1"/>
    </source>
</evidence>
<dbReference type="GO" id="GO:0005829">
    <property type="term" value="C:cytosol"/>
    <property type="evidence" value="ECO:0007669"/>
    <property type="project" value="TreeGrafter"/>
</dbReference>
<evidence type="ECO:0000256" key="1">
    <source>
        <dbReference type="ARBA" id="ARBA00004781"/>
    </source>
</evidence>
<dbReference type="RefSeq" id="WP_261298107.1">
    <property type="nucleotide sequence ID" value="NZ_JAMTCD010000007.1"/>
</dbReference>
<dbReference type="Proteomes" id="UP001155546">
    <property type="component" value="Unassembled WGS sequence"/>
</dbReference>
<comment type="similarity">
    <text evidence="2 6">Belongs to the dTDP-4-dehydrorhamnose reductase family.</text>
</comment>
<dbReference type="Pfam" id="PF04321">
    <property type="entry name" value="RmlD_sub_bind"/>
    <property type="match status" value="1"/>
</dbReference>
<keyword evidence="6 8" id="KW-0560">Oxidoreductase</keyword>
<evidence type="ECO:0000256" key="5">
    <source>
        <dbReference type="ARBA" id="ARBA00048200"/>
    </source>
</evidence>
<keyword evidence="9" id="KW-1185">Reference proteome</keyword>
<dbReference type="GO" id="GO:0019305">
    <property type="term" value="P:dTDP-rhamnose biosynthetic process"/>
    <property type="evidence" value="ECO:0007669"/>
    <property type="project" value="TreeGrafter"/>
</dbReference>